<evidence type="ECO:0000256" key="8">
    <source>
        <dbReference type="SAM" id="Phobius"/>
    </source>
</evidence>
<dbReference type="RefSeq" id="WP_009382304.1">
    <property type="nucleotide sequence ID" value="NZ_AMSQ01000003.1"/>
</dbReference>
<evidence type="ECO:0000259" key="9">
    <source>
        <dbReference type="Pfam" id="PF12821"/>
    </source>
</evidence>
<proteinExistence type="inferred from homology"/>
<dbReference type="AlphaFoldDB" id="K9AVD2"/>
<dbReference type="GO" id="GO:0015744">
    <property type="term" value="P:succinate transport"/>
    <property type="evidence" value="ECO:0007669"/>
    <property type="project" value="TreeGrafter"/>
</dbReference>
<keyword evidence="11" id="KW-1185">Reference proteome</keyword>
<feature type="transmembrane region" description="Helical" evidence="8">
    <location>
        <begin position="55"/>
        <end position="72"/>
    </location>
</feature>
<evidence type="ECO:0000256" key="5">
    <source>
        <dbReference type="ARBA" id="ARBA00022989"/>
    </source>
</evidence>
<evidence type="ECO:0000313" key="10">
    <source>
        <dbReference type="EMBL" id="EKU50081.1"/>
    </source>
</evidence>
<evidence type="ECO:0000256" key="2">
    <source>
        <dbReference type="ARBA" id="ARBA00022475"/>
    </source>
</evidence>
<dbReference type="InterPro" id="IPR024528">
    <property type="entry name" value="ThrE_2"/>
</dbReference>
<evidence type="ECO:0000313" key="11">
    <source>
        <dbReference type="Proteomes" id="UP000009885"/>
    </source>
</evidence>
<comment type="similarity">
    <text evidence="7">Belongs to the ThrE exporter (TC 2.A.79) family.</text>
</comment>
<dbReference type="PANTHER" id="PTHR34390:SF1">
    <property type="entry name" value="SUCCINATE TRANSPORTER SUBUNIT YJJB-RELATED"/>
    <property type="match status" value="1"/>
</dbReference>
<feature type="transmembrane region" description="Helical" evidence="8">
    <location>
        <begin position="6"/>
        <end position="24"/>
    </location>
</feature>
<dbReference type="EMBL" id="AMSQ01000003">
    <property type="protein sequence ID" value="EKU50081.1"/>
    <property type="molecule type" value="Genomic_DNA"/>
</dbReference>
<accession>K9AVD2</accession>
<evidence type="ECO:0000256" key="1">
    <source>
        <dbReference type="ARBA" id="ARBA00004651"/>
    </source>
</evidence>
<dbReference type="InterPro" id="IPR050539">
    <property type="entry name" value="ThrE_Dicarb/AminoAcid_Exp"/>
</dbReference>
<keyword evidence="6 8" id="KW-0472">Membrane</keyword>
<dbReference type="Proteomes" id="UP000009885">
    <property type="component" value="Unassembled WGS sequence"/>
</dbReference>
<name>K9AVD2_9STAP</name>
<comment type="subcellular location">
    <subcellularLocation>
        <location evidence="1">Cell membrane</location>
        <topology evidence="1">Multi-pass membrane protein</topology>
    </subcellularLocation>
</comment>
<comment type="caution">
    <text evidence="10">The sequence shown here is derived from an EMBL/GenBank/DDBJ whole genome shotgun (WGS) entry which is preliminary data.</text>
</comment>
<sequence>MSILIVIVLSFIASLSFIFIFNAPKRLAIPAGLAGCCGFLVSYILDTYFHWDPMYAKFVAGLTLGIISQILVRFYKTPVINFLVTGIIPLVPGAILSKATEKLFSLDFAQAINTFIHGMLIAGAIALGLIIANTIARVLRFNLLLNREDRPESY</sequence>
<keyword evidence="5 8" id="KW-1133">Transmembrane helix</keyword>
<evidence type="ECO:0000256" key="4">
    <source>
        <dbReference type="ARBA" id="ARBA00022692"/>
    </source>
</evidence>
<gene>
    <name evidence="10" type="ORF">C273_02393</name>
</gene>
<feature type="transmembrane region" description="Helical" evidence="8">
    <location>
        <begin position="31"/>
        <end position="49"/>
    </location>
</feature>
<keyword evidence="3" id="KW-0997">Cell inner membrane</keyword>
<dbReference type="eggNOG" id="COG3610">
    <property type="taxonomic scope" value="Bacteria"/>
</dbReference>
<evidence type="ECO:0000256" key="7">
    <source>
        <dbReference type="ARBA" id="ARBA00034125"/>
    </source>
</evidence>
<keyword evidence="4 8" id="KW-0812">Transmembrane</keyword>
<dbReference type="OrthoDB" id="9810047at2"/>
<organism evidence="10 11">
    <name type="scientific">Staphylococcus massiliensis S46</name>
    <dbReference type="NCBI Taxonomy" id="1229783"/>
    <lineage>
        <taxon>Bacteria</taxon>
        <taxon>Bacillati</taxon>
        <taxon>Bacillota</taxon>
        <taxon>Bacilli</taxon>
        <taxon>Bacillales</taxon>
        <taxon>Staphylococcaceae</taxon>
        <taxon>Staphylococcus</taxon>
    </lineage>
</organism>
<dbReference type="PATRIC" id="fig|1229783.3.peg.485"/>
<dbReference type="GO" id="GO:0005886">
    <property type="term" value="C:plasma membrane"/>
    <property type="evidence" value="ECO:0007669"/>
    <property type="project" value="UniProtKB-SubCell"/>
</dbReference>
<evidence type="ECO:0000256" key="6">
    <source>
        <dbReference type="ARBA" id="ARBA00023136"/>
    </source>
</evidence>
<reference evidence="10 11" key="1">
    <citation type="journal article" date="2013" name="Genome Announc.">
        <title>Genome Sequence of Staphylococcus massiliensis Strain S46, Isolated from the Surface of Healthy Human Skin.</title>
        <authorList>
            <person name="Srivastav R."/>
            <person name="Singh A."/>
            <person name="Jangir P.K."/>
            <person name="Kumari C."/>
            <person name="Muduli S."/>
            <person name="Sharma R."/>
        </authorList>
    </citation>
    <scope>NUCLEOTIDE SEQUENCE [LARGE SCALE GENOMIC DNA]</scope>
    <source>
        <strain evidence="10 11">S46</strain>
    </source>
</reference>
<dbReference type="PANTHER" id="PTHR34390">
    <property type="entry name" value="UPF0442 PROTEIN YJJB-RELATED"/>
    <property type="match status" value="1"/>
</dbReference>
<feature type="transmembrane region" description="Helical" evidence="8">
    <location>
        <begin position="79"/>
        <end position="96"/>
    </location>
</feature>
<protein>
    <recommendedName>
        <fullName evidence="9">Threonine/Serine exporter ThrE domain-containing protein</fullName>
    </recommendedName>
</protein>
<feature type="domain" description="Threonine/Serine exporter ThrE" evidence="9">
    <location>
        <begin position="7"/>
        <end position="135"/>
    </location>
</feature>
<dbReference type="Pfam" id="PF12821">
    <property type="entry name" value="ThrE_2"/>
    <property type="match status" value="1"/>
</dbReference>
<keyword evidence="2" id="KW-1003">Cell membrane</keyword>
<feature type="transmembrane region" description="Helical" evidence="8">
    <location>
        <begin position="116"/>
        <end position="139"/>
    </location>
</feature>
<evidence type="ECO:0000256" key="3">
    <source>
        <dbReference type="ARBA" id="ARBA00022519"/>
    </source>
</evidence>
<dbReference type="STRING" id="1229783.C273_02393"/>